<evidence type="ECO:0000256" key="11">
    <source>
        <dbReference type="ARBA" id="ARBA00023004"/>
    </source>
</evidence>
<protein>
    <recommendedName>
        <fullName evidence="5">Oxygen sensor histidine kinase NreB</fullName>
        <ecNumber evidence="4">2.7.13.3</ecNumber>
    </recommendedName>
    <alternativeName>
        <fullName evidence="15">Nitrogen regulation protein B</fullName>
    </alternativeName>
</protein>
<dbReference type="GO" id="GO:0000155">
    <property type="term" value="F:phosphorelay sensor kinase activity"/>
    <property type="evidence" value="ECO:0007669"/>
    <property type="project" value="InterPro"/>
</dbReference>
<evidence type="ECO:0000256" key="13">
    <source>
        <dbReference type="ARBA" id="ARBA00023014"/>
    </source>
</evidence>
<keyword evidence="16" id="KW-0812">Transmembrane</keyword>
<dbReference type="EMBL" id="CAAHFG010000001">
    <property type="protein sequence ID" value="VGO11962.1"/>
    <property type="molecule type" value="Genomic_DNA"/>
</dbReference>
<evidence type="ECO:0000256" key="7">
    <source>
        <dbReference type="ARBA" id="ARBA00022490"/>
    </source>
</evidence>
<dbReference type="GO" id="GO:0046872">
    <property type="term" value="F:metal ion binding"/>
    <property type="evidence" value="ECO:0007669"/>
    <property type="project" value="UniProtKB-KW"/>
</dbReference>
<dbReference type="GO" id="GO:0005737">
    <property type="term" value="C:cytoplasm"/>
    <property type="evidence" value="ECO:0007669"/>
    <property type="project" value="UniProtKB-SubCell"/>
</dbReference>
<evidence type="ECO:0000256" key="12">
    <source>
        <dbReference type="ARBA" id="ARBA00023012"/>
    </source>
</evidence>
<keyword evidence="16" id="KW-0472">Membrane</keyword>
<evidence type="ECO:0000256" key="9">
    <source>
        <dbReference type="ARBA" id="ARBA00022723"/>
    </source>
</evidence>
<comment type="cofactor">
    <cofactor evidence="2">
        <name>[4Fe-4S] cluster</name>
        <dbReference type="ChEBI" id="CHEBI:49883"/>
    </cofactor>
</comment>
<keyword evidence="12" id="KW-0902">Two-component regulatory system</keyword>
<dbReference type="InterPro" id="IPR011712">
    <property type="entry name" value="Sig_transdc_His_kin_sub3_dim/P"/>
</dbReference>
<dbReference type="GO" id="GO:0046983">
    <property type="term" value="F:protein dimerization activity"/>
    <property type="evidence" value="ECO:0007669"/>
    <property type="project" value="InterPro"/>
</dbReference>
<keyword evidence="16" id="KW-1133">Transmembrane helix</keyword>
<comment type="function">
    <text evidence="14">Member of the two-component regulatory system NreB/NreC involved in the control of dissimilatory nitrate/nitrite reduction in response to oxygen. NreB functions as a direct oxygen sensor histidine kinase which is autophosphorylated, in the absence of oxygen, probably at the conserved histidine residue, and transfers its phosphate group probably to a conserved aspartate residue of NreC. NreB/NreC activates the expression of the nitrate (narGHJI) and nitrite (nir) reductase operons, as well as the putative nitrate transporter gene narT.</text>
</comment>
<keyword evidence="6" id="KW-0004">4Fe-4S</keyword>
<dbReference type="Pfam" id="PF07730">
    <property type="entry name" value="HisKA_3"/>
    <property type="match status" value="1"/>
</dbReference>
<comment type="catalytic activity">
    <reaction evidence="1">
        <text>ATP + protein L-histidine = ADP + protein N-phospho-L-histidine.</text>
        <dbReference type="EC" id="2.7.13.3"/>
    </reaction>
</comment>
<keyword evidence="19" id="KW-1185">Reference proteome</keyword>
<dbReference type="InterPro" id="IPR050482">
    <property type="entry name" value="Sensor_HK_TwoCompSys"/>
</dbReference>
<dbReference type="GO" id="GO:0016020">
    <property type="term" value="C:membrane"/>
    <property type="evidence" value="ECO:0007669"/>
    <property type="project" value="InterPro"/>
</dbReference>
<dbReference type="SUPFAM" id="SSF55874">
    <property type="entry name" value="ATPase domain of HSP90 chaperone/DNA topoisomerase II/histidine kinase"/>
    <property type="match status" value="1"/>
</dbReference>
<evidence type="ECO:0000313" key="19">
    <source>
        <dbReference type="Proteomes" id="UP000366872"/>
    </source>
</evidence>
<dbReference type="PROSITE" id="PS50109">
    <property type="entry name" value="HIS_KIN"/>
    <property type="match status" value="1"/>
</dbReference>
<dbReference type="PANTHER" id="PTHR24421">
    <property type="entry name" value="NITRATE/NITRITE SENSOR PROTEIN NARX-RELATED"/>
    <property type="match status" value="1"/>
</dbReference>
<dbReference type="Gene3D" id="3.30.565.10">
    <property type="entry name" value="Histidine kinase-like ATPase, C-terminal domain"/>
    <property type="match status" value="1"/>
</dbReference>
<dbReference type="InterPro" id="IPR004358">
    <property type="entry name" value="Sig_transdc_His_kin-like_C"/>
</dbReference>
<keyword evidence="9" id="KW-0479">Metal-binding</keyword>
<keyword evidence="11" id="KW-0408">Iron</keyword>
<feature type="domain" description="Histidine kinase" evidence="17">
    <location>
        <begin position="501"/>
        <end position="686"/>
    </location>
</feature>
<dbReference type="InterPro" id="IPR005467">
    <property type="entry name" value="His_kinase_dom"/>
</dbReference>
<evidence type="ECO:0000256" key="8">
    <source>
        <dbReference type="ARBA" id="ARBA00022679"/>
    </source>
</evidence>
<evidence type="ECO:0000256" key="3">
    <source>
        <dbReference type="ARBA" id="ARBA00004496"/>
    </source>
</evidence>
<dbReference type="SMART" id="SM00387">
    <property type="entry name" value="HATPase_c"/>
    <property type="match status" value="1"/>
</dbReference>
<keyword evidence="8" id="KW-0808">Transferase</keyword>
<evidence type="ECO:0000259" key="17">
    <source>
        <dbReference type="PROSITE" id="PS50109"/>
    </source>
</evidence>
<dbReference type="AlphaFoldDB" id="A0A6C2TWP6"/>
<evidence type="ECO:0000256" key="14">
    <source>
        <dbReference type="ARBA" id="ARBA00024827"/>
    </source>
</evidence>
<dbReference type="InterPro" id="IPR036890">
    <property type="entry name" value="HATPase_C_sf"/>
</dbReference>
<reference evidence="18 19" key="1">
    <citation type="submission" date="2019-04" db="EMBL/GenBank/DDBJ databases">
        <authorList>
            <person name="Van Vliet M D."/>
        </authorList>
    </citation>
    <scope>NUCLEOTIDE SEQUENCE [LARGE SCALE GENOMIC DNA]</scope>
    <source>
        <strain evidence="18 19">F1</strain>
    </source>
</reference>
<proteinExistence type="predicted"/>
<evidence type="ECO:0000256" key="10">
    <source>
        <dbReference type="ARBA" id="ARBA00022777"/>
    </source>
</evidence>
<name>A0A6C2TWP6_PONDE</name>
<dbReference type="CDD" id="cd16917">
    <property type="entry name" value="HATPase_UhpB-NarQ-NarX-like"/>
    <property type="match status" value="1"/>
</dbReference>
<keyword evidence="13" id="KW-0411">Iron-sulfur</keyword>
<accession>A0A6C2TWP6</accession>
<organism evidence="18 19">
    <name type="scientific">Pontiella desulfatans</name>
    <dbReference type="NCBI Taxonomy" id="2750659"/>
    <lineage>
        <taxon>Bacteria</taxon>
        <taxon>Pseudomonadati</taxon>
        <taxon>Kiritimatiellota</taxon>
        <taxon>Kiritimatiellia</taxon>
        <taxon>Kiritimatiellales</taxon>
        <taxon>Pontiellaceae</taxon>
        <taxon>Pontiella</taxon>
    </lineage>
</organism>
<gene>
    <name evidence="18" type="primary">narX</name>
    <name evidence="18" type="ORF">PDESU_00510</name>
</gene>
<feature type="transmembrane region" description="Helical" evidence="16">
    <location>
        <begin position="464"/>
        <end position="485"/>
    </location>
</feature>
<evidence type="ECO:0000256" key="6">
    <source>
        <dbReference type="ARBA" id="ARBA00022485"/>
    </source>
</evidence>
<dbReference type="Gene3D" id="2.60.120.260">
    <property type="entry name" value="Galactose-binding domain-like"/>
    <property type="match status" value="1"/>
</dbReference>
<sequence>MVLVWLLATRAVAQKTPVDPPYPLEKHQQAENQLDVSALSLPHRIRNLEQERRELLEKIARLPHHAPRALSDHLGYHSLPWKDSRREGKINTIEVQFDFDPGLGAIAMVPALVPGESGGYAFPKRFKMEVLDRGGKWVGGKGGRWEVPPPPYSWKEIVNWMEDDFPDPGPYPVFFTIQERVRINRLRLTMPTGGGDSSFHALGELYLFRDPDHSPILGDNMMAWDTVSVHAQSALSKPPLWDVAYLNDGIVGLGMPLSEEITKVDDFMVAWDANASGGEAVQIVLDLGRILPIGRVQLWPAKAPHGMAVSHFGFPDQVTVEISVHPHFKDATRFEVEKIRDRLYTDNVLNVITAAEKARYIRIVASDLDTYMEQKILGLGEIRVSEFDEVWSLNCEISAEGIPQSGQGQLSRLVDGFSRNRRILREVEWIRGLAMRRPVDRRLVVVAHELNLARKAWSDMKLRAAIWGGALLCFCLIGAMGLQRLQRRKVLKKLKNRITRDLHDEVGSSLGSINLAARRMENKGATKDDLSELSLMAREASASLKDVVWVIDQAKIRLPELLNKLGGRAARVLSGIALEVELPENCPDLIVPLTFKRHLLMFFKEAVHNCARHSGATRVDLSTSINDGIMELRLQDNGCGFDPEAHREGWGVDSMRKRAEELGGKMDLQTAPGKGTTIVLTLPLRAITDKTDHSYKTSN</sequence>
<evidence type="ECO:0000256" key="16">
    <source>
        <dbReference type="SAM" id="Phobius"/>
    </source>
</evidence>
<evidence type="ECO:0000256" key="15">
    <source>
        <dbReference type="ARBA" id="ARBA00030800"/>
    </source>
</evidence>
<dbReference type="GO" id="GO:0051539">
    <property type="term" value="F:4 iron, 4 sulfur cluster binding"/>
    <property type="evidence" value="ECO:0007669"/>
    <property type="project" value="UniProtKB-KW"/>
</dbReference>
<dbReference type="Pfam" id="PF02518">
    <property type="entry name" value="HATPase_c"/>
    <property type="match status" value="1"/>
</dbReference>
<comment type="subcellular location">
    <subcellularLocation>
        <location evidence="3">Cytoplasm</location>
    </subcellularLocation>
</comment>
<keyword evidence="10" id="KW-0418">Kinase</keyword>
<dbReference type="RefSeq" id="WP_168441907.1">
    <property type="nucleotide sequence ID" value="NZ_CAAHFG010000001.1"/>
</dbReference>
<dbReference type="PRINTS" id="PR00344">
    <property type="entry name" value="BCTRLSENSOR"/>
</dbReference>
<dbReference type="EC" id="2.7.13.3" evidence="4"/>
<evidence type="ECO:0000256" key="1">
    <source>
        <dbReference type="ARBA" id="ARBA00000085"/>
    </source>
</evidence>
<keyword evidence="7" id="KW-0963">Cytoplasm</keyword>
<dbReference type="Proteomes" id="UP000366872">
    <property type="component" value="Unassembled WGS sequence"/>
</dbReference>
<evidence type="ECO:0000313" key="18">
    <source>
        <dbReference type="EMBL" id="VGO11962.1"/>
    </source>
</evidence>
<dbReference type="Gene3D" id="1.20.5.1930">
    <property type="match status" value="1"/>
</dbReference>
<evidence type="ECO:0000256" key="4">
    <source>
        <dbReference type="ARBA" id="ARBA00012438"/>
    </source>
</evidence>
<dbReference type="InterPro" id="IPR003594">
    <property type="entry name" value="HATPase_dom"/>
</dbReference>
<evidence type="ECO:0000256" key="5">
    <source>
        <dbReference type="ARBA" id="ARBA00017322"/>
    </source>
</evidence>
<evidence type="ECO:0000256" key="2">
    <source>
        <dbReference type="ARBA" id="ARBA00001966"/>
    </source>
</evidence>